<feature type="transmembrane region" description="Helical" evidence="1">
    <location>
        <begin position="447"/>
        <end position="467"/>
    </location>
</feature>
<feature type="transmembrane region" description="Helical" evidence="1">
    <location>
        <begin position="339"/>
        <end position="358"/>
    </location>
</feature>
<dbReference type="GO" id="GO:0004197">
    <property type="term" value="F:cysteine-type endopeptidase activity"/>
    <property type="evidence" value="ECO:0007669"/>
    <property type="project" value="InterPro"/>
</dbReference>
<dbReference type="AlphaFoldDB" id="A0A2L0HBB6"/>
<feature type="transmembrane region" description="Helical" evidence="1">
    <location>
        <begin position="411"/>
        <end position="435"/>
    </location>
</feature>
<name>A0A2L0HBB6_RHIFR</name>
<feature type="transmembrane region" description="Helical" evidence="1">
    <location>
        <begin position="378"/>
        <end position="399"/>
    </location>
</feature>
<dbReference type="PANTHER" id="PTHR22576:SF37">
    <property type="entry name" value="MUCOSA-ASSOCIATED LYMPHOID TISSUE LYMPHOMA TRANSLOCATION PROTEIN 1"/>
    <property type="match status" value="1"/>
</dbReference>
<dbReference type="PANTHER" id="PTHR22576">
    <property type="entry name" value="MUCOSA ASSOCIATED LYMPHOID TISSUE LYMPHOMA TRANSLOCATION PROTEIN 1/PARACASPASE"/>
    <property type="match status" value="1"/>
</dbReference>
<proteinExistence type="predicted"/>
<feature type="transmembrane region" description="Helical" evidence="1">
    <location>
        <begin position="479"/>
        <end position="508"/>
    </location>
</feature>
<protein>
    <submittedName>
        <fullName evidence="3">Peptidase C14 caspase family protein</fullName>
    </submittedName>
</protein>
<feature type="domain" description="Caspase family p20" evidence="2">
    <location>
        <begin position="3"/>
        <end position="133"/>
    </location>
</feature>
<dbReference type="InterPro" id="IPR052039">
    <property type="entry name" value="Caspase-related_regulators"/>
</dbReference>
<feature type="transmembrane region" description="Helical" evidence="1">
    <location>
        <begin position="251"/>
        <end position="272"/>
    </location>
</feature>
<evidence type="ECO:0000313" key="4">
    <source>
        <dbReference type="Proteomes" id="UP000239340"/>
    </source>
</evidence>
<keyword evidence="3" id="KW-0614">Plasmid</keyword>
<dbReference type="PROSITE" id="PS50208">
    <property type="entry name" value="CASPASE_P20"/>
    <property type="match status" value="1"/>
</dbReference>
<dbReference type="RefSeq" id="WP_104840381.1">
    <property type="nucleotide sequence ID" value="NZ_CP024309.1"/>
</dbReference>
<dbReference type="EMBL" id="CP024309">
    <property type="protein sequence ID" value="AUX78707.1"/>
    <property type="molecule type" value="Genomic_DNA"/>
</dbReference>
<dbReference type="InterPro" id="IPR011600">
    <property type="entry name" value="Pept_C14_caspase"/>
</dbReference>
<keyword evidence="1" id="KW-0812">Transmembrane</keyword>
<feature type="transmembrane region" description="Helical" evidence="1">
    <location>
        <begin position="284"/>
        <end position="305"/>
    </location>
</feature>
<evidence type="ECO:0000256" key="1">
    <source>
        <dbReference type="SAM" id="Phobius"/>
    </source>
</evidence>
<evidence type="ECO:0000313" key="3">
    <source>
        <dbReference type="EMBL" id="AUX78707.1"/>
    </source>
</evidence>
<dbReference type="InterPro" id="IPR001309">
    <property type="entry name" value="Pept_C14_p20"/>
</dbReference>
<dbReference type="Gene3D" id="3.40.50.1460">
    <property type="match status" value="1"/>
</dbReference>
<reference evidence="3 4" key="1">
    <citation type="submission" date="2017-10" db="EMBL/GenBank/DDBJ databases">
        <title>Analysis of the genome sequences of Rhizobium populations associated to common bean (phaseolus vulgaris).</title>
        <authorList>
            <person name="Bustos P."/>
            <person name="Santamaria R.I."/>
            <person name="Miranda-Sanchez F."/>
            <person name="Perez-Carrascal O."/>
            <person name="Juarez S."/>
            <person name="Lozano L."/>
            <person name="Martinez-Flores I."/>
            <person name="Vinuesa P."/>
            <person name="Martinez-Romero E."/>
            <person name="Cevallos M.A."/>
            <person name="Romero D."/>
            <person name="Davila G."/>
            <person name="Gonzalez V."/>
        </authorList>
    </citation>
    <scope>NUCLEOTIDE SEQUENCE [LARGE SCALE GENOMIC DNA]</scope>
    <source>
        <strain evidence="3 4">NXT3</strain>
        <plasmid evidence="4">Plasmid psfrenxt3b</plasmid>
    </source>
</reference>
<geneLocation type="plasmid" evidence="4">
    <name>psfrenxt3b</name>
</geneLocation>
<dbReference type="SUPFAM" id="SSF52129">
    <property type="entry name" value="Caspase-like"/>
    <property type="match status" value="1"/>
</dbReference>
<evidence type="ECO:0000259" key="2">
    <source>
        <dbReference type="PROSITE" id="PS50208"/>
    </source>
</evidence>
<feature type="transmembrane region" description="Helical" evidence="1">
    <location>
        <begin position="528"/>
        <end position="549"/>
    </location>
</feature>
<dbReference type="InterPro" id="IPR029030">
    <property type="entry name" value="Caspase-like_dom_sf"/>
</dbReference>
<dbReference type="Proteomes" id="UP000239340">
    <property type="component" value="Plasmid pSfreNXT3b"/>
</dbReference>
<organism evidence="3 4">
    <name type="scientific">Rhizobium fredii</name>
    <name type="common">Sinorhizobium fredii</name>
    <dbReference type="NCBI Taxonomy" id="380"/>
    <lineage>
        <taxon>Bacteria</taxon>
        <taxon>Pseudomonadati</taxon>
        <taxon>Pseudomonadota</taxon>
        <taxon>Alphaproteobacteria</taxon>
        <taxon>Hyphomicrobiales</taxon>
        <taxon>Rhizobiaceae</taxon>
        <taxon>Sinorhizobium/Ensifer group</taxon>
        <taxon>Sinorhizobium</taxon>
    </lineage>
</organism>
<dbReference type="GO" id="GO:0006508">
    <property type="term" value="P:proteolysis"/>
    <property type="evidence" value="ECO:0007669"/>
    <property type="project" value="InterPro"/>
</dbReference>
<gene>
    <name evidence="3" type="ORF">NXT3_PB00045</name>
</gene>
<sequence>MSSKSQALVIGNGNYSGPLRLNSPGRDADEVAKSFRSLKIDVDLLIDANFEQITATIDAFLERVSRPSTLVSILYYSGHGIQIDGENYIIPVDFDQITDGNLARLISVQKILDRMTCDSAVRIVLLDACRSNATARQFIGGKDLSLHSSKKEFKIGGNTVIGTGLAEIKATSNTFIAFAAAPGDVAYEGELTGELSPFTSSFVKNLDAVDLPISNLTSRIRSDVLRSTEGRQRTWDQSSLMAPFYFNPGSLLLFAGNFMALVGLFLSLAIYSCLIAESFFPREMIYVVGATMLPLVALCILLFGVQSVYSRLRGNVSNAPRITSERWALSLRSLQKGLLGGYLGSLLAAPTLSALYYYEWDFPHISLGQLMVEITYGTAFAACPLGGTTIFCAGVGRQLRFSKFAVATRVFLGSCVGGAVAGGLTAPFLTYYFGIMENRPQMTPERLLPGSILGAAFIVLSIVNFDFERLTRRRVWASIASAFLAIALGAAMAVVVFAPLYLMGIVHAVIAYLEARVNDPWGMMKGGFIYGLPTGLVLGAVIGSAIVLTERLSGKMVAS</sequence>
<dbReference type="Pfam" id="PF00656">
    <property type="entry name" value="Peptidase_C14"/>
    <property type="match status" value="1"/>
</dbReference>
<keyword evidence="1" id="KW-1133">Transmembrane helix</keyword>
<accession>A0A2L0HBB6</accession>
<keyword evidence="1" id="KW-0472">Membrane</keyword>